<keyword evidence="9" id="KW-1185">Reference proteome</keyword>
<sequence>MRLHRRLPDHWRIGIAGVMAIGVTFGFARYGYGLFLPEIRREFGLSMSLVGMVASATYLGYLLALTLVGTLVSRLGPRPLIITGGLAATAGMAMVAFAGSTPPLVIGLILAGTSSGWAWAPYSDAVDQALPPQRRERVLALLPSGTAFATAIAGPLALLAAGAAWRYAWMAFALIALAVTAYNARVLPRRAAPARAPTQIPARNVPVWDLGWSLRRDAVPLYLTAFSYGLGGAVYWAFAGDAVTKATGVQEAAPLFWTLMGAAGISGVLTGALTERLGLRRTHTLLVGALATAVALLGAASGSWAAGSVAPGAWGAIATSAVLYGSAFMAGSGLLAVWSYRVFPDRPSAGFSATVFFLGIGTIVGPTALGIVADHHGLRVAFVLTTLILAATALARPRHKPADAGGDREMATSRLDG</sequence>
<feature type="transmembrane region" description="Helical" evidence="6">
    <location>
        <begin position="104"/>
        <end position="126"/>
    </location>
</feature>
<evidence type="ECO:0000256" key="2">
    <source>
        <dbReference type="ARBA" id="ARBA00022475"/>
    </source>
</evidence>
<reference evidence="8 9" key="1">
    <citation type="submission" date="2018-03" db="EMBL/GenBank/DDBJ databases">
        <title>Genomic Encyclopedia of Archaeal and Bacterial Type Strains, Phase II (KMG-II): from individual species to whole genera.</title>
        <authorList>
            <person name="Goeker M."/>
        </authorList>
    </citation>
    <scope>NUCLEOTIDE SEQUENCE [LARGE SCALE GENOMIC DNA]</scope>
    <source>
        <strain evidence="8 9">DSM 45312</strain>
    </source>
</reference>
<dbReference type="Pfam" id="PF07690">
    <property type="entry name" value="MFS_1"/>
    <property type="match status" value="1"/>
</dbReference>
<gene>
    <name evidence="8" type="ORF">CLV63_1195</name>
</gene>
<evidence type="ECO:0000256" key="3">
    <source>
        <dbReference type="ARBA" id="ARBA00022692"/>
    </source>
</evidence>
<evidence type="ECO:0000313" key="8">
    <source>
        <dbReference type="EMBL" id="PSK91724.1"/>
    </source>
</evidence>
<dbReference type="InterPro" id="IPR036259">
    <property type="entry name" value="MFS_trans_sf"/>
</dbReference>
<dbReference type="InterPro" id="IPR011701">
    <property type="entry name" value="MFS"/>
</dbReference>
<evidence type="ECO:0000256" key="1">
    <source>
        <dbReference type="ARBA" id="ARBA00004651"/>
    </source>
</evidence>
<feature type="transmembrane region" description="Helical" evidence="6">
    <location>
        <begin position="138"/>
        <end position="161"/>
    </location>
</feature>
<evidence type="ECO:0000256" key="4">
    <source>
        <dbReference type="ARBA" id="ARBA00022989"/>
    </source>
</evidence>
<feature type="transmembrane region" description="Helical" evidence="6">
    <location>
        <begin position="219"/>
        <end position="238"/>
    </location>
</feature>
<evidence type="ECO:0000313" key="9">
    <source>
        <dbReference type="Proteomes" id="UP000240542"/>
    </source>
</evidence>
<dbReference type="Proteomes" id="UP000240542">
    <property type="component" value="Unassembled WGS sequence"/>
</dbReference>
<feature type="transmembrane region" description="Helical" evidence="6">
    <location>
        <begin position="44"/>
        <end position="68"/>
    </location>
</feature>
<comment type="caution">
    <text evidence="8">The sequence shown here is derived from an EMBL/GenBank/DDBJ whole genome shotgun (WGS) entry which is preliminary data.</text>
</comment>
<dbReference type="AlphaFoldDB" id="A0A2P8D3C5"/>
<feature type="domain" description="Major facilitator superfamily (MFS) profile" evidence="7">
    <location>
        <begin position="14"/>
        <end position="404"/>
    </location>
</feature>
<comment type="subcellular location">
    <subcellularLocation>
        <location evidence="1">Cell membrane</location>
        <topology evidence="1">Multi-pass membrane protein</topology>
    </subcellularLocation>
</comment>
<dbReference type="GO" id="GO:0005886">
    <property type="term" value="C:plasma membrane"/>
    <property type="evidence" value="ECO:0007669"/>
    <property type="project" value="UniProtKB-SubCell"/>
</dbReference>
<evidence type="ECO:0000256" key="5">
    <source>
        <dbReference type="ARBA" id="ARBA00023136"/>
    </source>
</evidence>
<keyword evidence="4 6" id="KW-1133">Transmembrane helix</keyword>
<dbReference type="EMBL" id="PYGA01000019">
    <property type="protein sequence ID" value="PSK91724.1"/>
    <property type="molecule type" value="Genomic_DNA"/>
</dbReference>
<dbReference type="InterPro" id="IPR020846">
    <property type="entry name" value="MFS_dom"/>
</dbReference>
<feature type="transmembrane region" description="Helical" evidence="6">
    <location>
        <begin position="80"/>
        <end position="98"/>
    </location>
</feature>
<feature type="transmembrane region" description="Helical" evidence="6">
    <location>
        <begin position="12"/>
        <end position="32"/>
    </location>
</feature>
<name>A0A2P8D3C5_9ACTN</name>
<dbReference type="PROSITE" id="PS50850">
    <property type="entry name" value="MFS"/>
    <property type="match status" value="1"/>
</dbReference>
<dbReference type="Gene3D" id="1.20.1250.20">
    <property type="entry name" value="MFS general substrate transporter like domains"/>
    <property type="match status" value="2"/>
</dbReference>
<dbReference type="GO" id="GO:0022857">
    <property type="term" value="F:transmembrane transporter activity"/>
    <property type="evidence" value="ECO:0007669"/>
    <property type="project" value="InterPro"/>
</dbReference>
<evidence type="ECO:0000256" key="6">
    <source>
        <dbReference type="SAM" id="Phobius"/>
    </source>
</evidence>
<feature type="transmembrane region" description="Helical" evidence="6">
    <location>
        <begin position="378"/>
        <end position="395"/>
    </location>
</feature>
<feature type="transmembrane region" description="Helical" evidence="6">
    <location>
        <begin position="350"/>
        <end position="372"/>
    </location>
</feature>
<feature type="transmembrane region" description="Helical" evidence="6">
    <location>
        <begin position="285"/>
        <end position="307"/>
    </location>
</feature>
<feature type="transmembrane region" description="Helical" evidence="6">
    <location>
        <begin position="167"/>
        <end position="187"/>
    </location>
</feature>
<keyword evidence="3 6" id="KW-0812">Transmembrane</keyword>
<dbReference type="SUPFAM" id="SSF103473">
    <property type="entry name" value="MFS general substrate transporter"/>
    <property type="match status" value="1"/>
</dbReference>
<dbReference type="RefSeq" id="WP_106585404.1">
    <property type="nucleotide sequence ID" value="NZ_PYGA01000019.1"/>
</dbReference>
<evidence type="ECO:0000259" key="7">
    <source>
        <dbReference type="PROSITE" id="PS50850"/>
    </source>
</evidence>
<accession>A0A2P8D3C5</accession>
<proteinExistence type="predicted"/>
<feature type="transmembrane region" description="Helical" evidence="6">
    <location>
        <begin position="313"/>
        <end position="338"/>
    </location>
</feature>
<keyword evidence="5 6" id="KW-0472">Membrane</keyword>
<dbReference type="InterPro" id="IPR050189">
    <property type="entry name" value="MFS_Efflux_Transporters"/>
</dbReference>
<feature type="transmembrane region" description="Helical" evidence="6">
    <location>
        <begin position="254"/>
        <end position="273"/>
    </location>
</feature>
<dbReference type="PANTHER" id="PTHR43124:SF3">
    <property type="entry name" value="CHLORAMPHENICOL EFFLUX PUMP RV0191"/>
    <property type="match status" value="1"/>
</dbReference>
<organism evidence="8 9">
    <name type="scientific">Murinocardiopsis flavida</name>
    <dbReference type="NCBI Taxonomy" id="645275"/>
    <lineage>
        <taxon>Bacteria</taxon>
        <taxon>Bacillati</taxon>
        <taxon>Actinomycetota</taxon>
        <taxon>Actinomycetes</taxon>
        <taxon>Streptosporangiales</taxon>
        <taxon>Nocardiopsidaceae</taxon>
        <taxon>Murinocardiopsis</taxon>
    </lineage>
</organism>
<dbReference type="PANTHER" id="PTHR43124">
    <property type="entry name" value="PURINE EFFLUX PUMP PBUE"/>
    <property type="match status" value="1"/>
</dbReference>
<dbReference type="OrthoDB" id="2957247at2"/>
<protein>
    <submittedName>
        <fullName evidence="8">Putative MFS family arabinose efflux permease</fullName>
    </submittedName>
</protein>
<keyword evidence="2" id="KW-1003">Cell membrane</keyword>